<evidence type="ECO:0000313" key="2">
    <source>
        <dbReference type="EMBL" id="BCJ10322.1"/>
    </source>
</evidence>
<sequence>MVEQSFKERVRLKLMNCAVLYYELLVQKDYLIFSREFKYQKYYIVSAFEDNFLHLTGVHTNLQAKNFFEKCYQKTLEDGDFEINDKSQKGSVRRKMSVLENAIQIFSSEAIVVEENFNKNRISCSFASSDKVCTIGFTKTKLAKPQTILKGYQLHDEVKVDLILSRNKGETDFQTVVYNTLDMTLEECMELIKTK</sequence>
<organism evidence="2 3">
    <name type="scientific">Streptococcus mitis</name>
    <dbReference type="NCBI Taxonomy" id="28037"/>
    <lineage>
        <taxon>Bacteria</taxon>
        <taxon>Bacillati</taxon>
        <taxon>Bacillota</taxon>
        <taxon>Bacilli</taxon>
        <taxon>Lactobacillales</taxon>
        <taxon>Streptococcaceae</taxon>
        <taxon>Streptococcus</taxon>
        <taxon>Streptococcus mitis group</taxon>
    </lineage>
</organism>
<proteinExistence type="predicted"/>
<reference evidence="3" key="1">
    <citation type="submission" date="2020-08" db="EMBL/GenBank/DDBJ databases">
        <title>Complete genome sequence of Streptococcus mitis strain Nm-65.</title>
        <authorList>
            <person name="Tabata A."/>
            <person name="Ohkuni H."/>
            <person name="Nagamune H."/>
        </authorList>
    </citation>
    <scope>NUCLEOTIDE SEQUENCE [LARGE SCALE GENOMIC DNA]</scope>
    <source>
        <strain evidence="3">Nm-65</strain>
    </source>
</reference>
<name>A0A7G1ITZ5_STRMT</name>
<dbReference type="EMBL" id="AP023349">
    <property type="protein sequence ID" value="BCJ10322.1"/>
    <property type="molecule type" value="Genomic_DNA"/>
</dbReference>
<dbReference type="Pfam" id="PF18813">
    <property type="entry name" value="PBECR4"/>
    <property type="match status" value="1"/>
</dbReference>
<gene>
    <name evidence="2" type="ORF">SMNM65_07540</name>
</gene>
<evidence type="ECO:0000259" key="1">
    <source>
        <dbReference type="Pfam" id="PF18813"/>
    </source>
</evidence>
<feature type="domain" description="Phage-Barnase-EndoU-ColicinE5/D-RelE like nuclease 4" evidence="1">
    <location>
        <begin position="13"/>
        <end position="138"/>
    </location>
</feature>
<evidence type="ECO:0000313" key="3">
    <source>
        <dbReference type="Proteomes" id="UP000516106"/>
    </source>
</evidence>
<dbReference type="InterPro" id="IPR041420">
    <property type="entry name" value="PBECR4"/>
</dbReference>
<dbReference type="AlphaFoldDB" id="A0A7G1ITZ5"/>
<dbReference type="Proteomes" id="UP000516106">
    <property type="component" value="Chromosome"/>
</dbReference>
<accession>A0A7G1ITZ5</accession>
<protein>
    <recommendedName>
        <fullName evidence="1">Phage-Barnase-EndoU-ColicinE5/D-RelE like nuclease 4 domain-containing protein</fullName>
    </recommendedName>
</protein>